<dbReference type="EMBL" id="AHHD01000416">
    <property type="protein sequence ID" value="EKG13145.1"/>
    <property type="molecule type" value="Genomic_DNA"/>
</dbReference>
<dbReference type="Proteomes" id="UP000007129">
    <property type="component" value="Unassembled WGS sequence"/>
</dbReference>
<dbReference type="PROSITE" id="PS51352">
    <property type="entry name" value="THIOREDOXIN_2"/>
    <property type="match status" value="1"/>
</dbReference>
<dbReference type="OrthoDB" id="40334at2759"/>
<accession>K2S8F7</accession>
<evidence type="ECO:0000259" key="1">
    <source>
        <dbReference type="PROSITE" id="PS51352"/>
    </source>
</evidence>
<dbReference type="InterPro" id="IPR032801">
    <property type="entry name" value="PXL2A/B/C"/>
</dbReference>
<dbReference type="PANTHER" id="PTHR42336:SF1">
    <property type="entry name" value="ALKYL HYDROPEROXIDE REDUCTASE SUBUNIT C_ THIOL SPECIFIC ANTIOXIDANT DOMAIN-CONTAINING PROTEIN"/>
    <property type="match status" value="1"/>
</dbReference>
<name>K2S8F7_MACPH</name>
<dbReference type="SUPFAM" id="SSF52833">
    <property type="entry name" value="Thioredoxin-like"/>
    <property type="match status" value="1"/>
</dbReference>
<protein>
    <submittedName>
        <fullName evidence="2">Alkyl hydroperoxide reductase subunit C/ Thiol specific antioxidant</fullName>
    </submittedName>
</protein>
<sequence length="196" mass="21517">MTFQQELTSWLSPEAKQANEAPVIGSRALSSERLAVPGGDGKQVVVTFLRHCGCPFAEKTFRNMREAASKNPDIRFVAVSQSDQGSTDRWLEALGGGKGAVEVLVDPQRDLFAQWGLGVSSLWHVLSPWSMYSVYRLGKEGIWNRPTESGSRWQTAGSWAVDKEGVIRWGGPAQQADDVPDFGQAVKELKEPKATL</sequence>
<dbReference type="InParanoid" id="K2S8F7"/>
<dbReference type="Pfam" id="PF13911">
    <property type="entry name" value="AhpC-TSA_2"/>
    <property type="match status" value="1"/>
</dbReference>
<proteinExistence type="predicted"/>
<feature type="domain" description="Thioredoxin" evidence="1">
    <location>
        <begin position="15"/>
        <end position="191"/>
    </location>
</feature>
<dbReference type="eggNOG" id="ENOG502S2R7">
    <property type="taxonomic scope" value="Eukaryota"/>
</dbReference>
<dbReference type="HOGENOM" id="CLU_072123_2_0_1"/>
<comment type="caution">
    <text evidence="2">The sequence shown here is derived from an EMBL/GenBank/DDBJ whole genome shotgun (WGS) entry which is preliminary data.</text>
</comment>
<dbReference type="InterPro" id="IPR036249">
    <property type="entry name" value="Thioredoxin-like_sf"/>
</dbReference>
<dbReference type="PANTHER" id="PTHR42336">
    <property type="entry name" value="THIOREDOXIN DOMAIN-CONTAINING PROTEIN-RELATED"/>
    <property type="match status" value="1"/>
</dbReference>
<dbReference type="VEuPathDB" id="FungiDB:MPH_09720"/>
<evidence type="ECO:0000313" key="2">
    <source>
        <dbReference type="EMBL" id="EKG13145.1"/>
    </source>
</evidence>
<organism evidence="2 3">
    <name type="scientific">Macrophomina phaseolina (strain MS6)</name>
    <name type="common">Charcoal rot fungus</name>
    <dbReference type="NCBI Taxonomy" id="1126212"/>
    <lineage>
        <taxon>Eukaryota</taxon>
        <taxon>Fungi</taxon>
        <taxon>Dikarya</taxon>
        <taxon>Ascomycota</taxon>
        <taxon>Pezizomycotina</taxon>
        <taxon>Dothideomycetes</taxon>
        <taxon>Dothideomycetes incertae sedis</taxon>
        <taxon>Botryosphaeriales</taxon>
        <taxon>Botryosphaeriaceae</taxon>
        <taxon>Macrophomina</taxon>
    </lineage>
</organism>
<reference evidence="2 3" key="1">
    <citation type="journal article" date="2012" name="BMC Genomics">
        <title>Tools to kill: Genome of one of the most destructive plant pathogenic fungi Macrophomina phaseolina.</title>
        <authorList>
            <person name="Islam M.S."/>
            <person name="Haque M.S."/>
            <person name="Islam M.M."/>
            <person name="Emdad E.M."/>
            <person name="Halim A."/>
            <person name="Hossen Q.M.M."/>
            <person name="Hossain M.Z."/>
            <person name="Ahmed B."/>
            <person name="Rahim S."/>
            <person name="Rahman M.S."/>
            <person name="Alam M.M."/>
            <person name="Hou S."/>
            <person name="Wan X."/>
            <person name="Saito J.A."/>
            <person name="Alam M."/>
        </authorList>
    </citation>
    <scope>NUCLEOTIDE SEQUENCE [LARGE SCALE GENOMIC DNA]</scope>
    <source>
        <strain evidence="2 3">MS6</strain>
    </source>
</reference>
<evidence type="ECO:0000313" key="3">
    <source>
        <dbReference type="Proteomes" id="UP000007129"/>
    </source>
</evidence>
<dbReference type="Gene3D" id="3.40.30.10">
    <property type="entry name" value="Glutaredoxin"/>
    <property type="match status" value="1"/>
</dbReference>
<dbReference type="AlphaFoldDB" id="K2S8F7"/>
<gene>
    <name evidence="2" type="ORF">MPH_09720</name>
</gene>
<dbReference type="InterPro" id="IPR013766">
    <property type="entry name" value="Thioredoxin_domain"/>
</dbReference>